<protein>
    <submittedName>
        <fullName evidence="1">Uncharacterized protein</fullName>
    </submittedName>
</protein>
<dbReference type="AlphaFoldDB" id="A0A1R3GWM1"/>
<organism evidence="1 2">
    <name type="scientific">Corchorus capsularis</name>
    <name type="common">Jute</name>
    <dbReference type="NCBI Taxonomy" id="210143"/>
    <lineage>
        <taxon>Eukaryota</taxon>
        <taxon>Viridiplantae</taxon>
        <taxon>Streptophyta</taxon>
        <taxon>Embryophyta</taxon>
        <taxon>Tracheophyta</taxon>
        <taxon>Spermatophyta</taxon>
        <taxon>Magnoliopsida</taxon>
        <taxon>eudicotyledons</taxon>
        <taxon>Gunneridae</taxon>
        <taxon>Pentapetalae</taxon>
        <taxon>rosids</taxon>
        <taxon>malvids</taxon>
        <taxon>Malvales</taxon>
        <taxon>Malvaceae</taxon>
        <taxon>Grewioideae</taxon>
        <taxon>Apeibeae</taxon>
        <taxon>Corchorus</taxon>
    </lineage>
</organism>
<comment type="caution">
    <text evidence="1">The sequence shown here is derived from an EMBL/GenBank/DDBJ whole genome shotgun (WGS) entry which is preliminary data.</text>
</comment>
<proteinExistence type="predicted"/>
<keyword evidence="2" id="KW-1185">Reference proteome</keyword>
<evidence type="ECO:0000313" key="2">
    <source>
        <dbReference type="Proteomes" id="UP000188268"/>
    </source>
</evidence>
<feature type="non-terminal residue" evidence="1">
    <location>
        <position position="95"/>
    </location>
</feature>
<sequence>MVPTKPLQRSYYAMVHQVMSIMLQDRSFDDQLASSLISNPWTTDSVSNILRAVPRLFFQSPCLNSKLNRIKKESGKPYRYPSSKEERALPKYYYS</sequence>
<evidence type="ECO:0000313" key="1">
    <source>
        <dbReference type="EMBL" id="OMO62514.1"/>
    </source>
</evidence>
<dbReference type="EMBL" id="AWWV01013232">
    <property type="protein sequence ID" value="OMO62514.1"/>
    <property type="molecule type" value="Genomic_DNA"/>
</dbReference>
<gene>
    <name evidence="1" type="ORF">CCACVL1_22778</name>
</gene>
<dbReference type="Proteomes" id="UP000188268">
    <property type="component" value="Unassembled WGS sequence"/>
</dbReference>
<dbReference type="Gramene" id="OMO62514">
    <property type="protein sequence ID" value="OMO62514"/>
    <property type="gene ID" value="CCACVL1_22778"/>
</dbReference>
<reference evidence="1 2" key="1">
    <citation type="submission" date="2013-09" db="EMBL/GenBank/DDBJ databases">
        <title>Corchorus capsularis genome sequencing.</title>
        <authorList>
            <person name="Alam M."/>
            <person name="Haque M.S."/>
            <person name="Islam M.S."/>
            <person name="Emdad E.M."/>
            <person name="Islam M.M."/>
            <person name="Ahmed B."/>
            <person name="Halim A."/>
            <person name="Hossen Q.M.M."/>
            <person name="Hossain M.Z."/>
            <person name="Ahmed R."/>
            <person name="Khan M.M."/>
            <person name="Islam R."/>
            <person name="Rashid M.M."/>
            <person name="Khan S.A."/>
            <person name="Rahman M.S."/>
            <person name="Alam M."/>
        </authorList>
    </citation>
    <scope>NUCLEOTIDE SEQUENCE [LARGE SCALE GENOMIC DNA]</scope>
    <source>
        <strain evidence="2">cv. CVL-1</strain>
        <tissue evidence="1">Whole seedling</tissue>
    </source>
</reference>
<accession>A0A1R3GWM1</accession>
<name>A0A1R3GWM1_COCAP</name>